<gene>
    <name evidence="1" type="ORF">MUB52_18335</name>
</gene>
<dbReference type="SUPFAM" id="SSF55486">
    <property type="entry name" value="Metalloproteases ('zincins'), catalytic domain"/>
    <property type="match status" value="1"/>
</dbReference>
<comment type="caution">
    <text evidence="1">The sequence shown here is derived from an EMBL/GenBank/DDBJ whole genome shotgun (WGS) entry which is preliminary data.</text>
</comment>
<dbReference type="RefSeq" id="WP_263845619.1">
    <property type="nucleotide sequence ID" value="NZ_JALIEB010000015.1"/>
</dbReference>
<name>A0ABT3BIK0_9RHOB</name>
<dbReference type="Proteomes" id="UP001208690">
    <property type="component" value="Unassembled WGS sequence"/>
</dbReference>
<keyword evidence="2" id="KW-1185">Reference proteome</keyword>
<evidence type="ECO:0000313" key="2">
    <source>
        <dbReference type="Proteomes" id="UP001208690"/>
    </source>
</evidence>
<organism evidence="1 2">
    <name type="scientific">Roseobacter sinensis</name>
    <dbReference type="NCBI Taxonomy" id="2931391"/>
    <lineage>
        <taxon>Bacteria</taxon>
        <taxon>Pseudomonadati</taxon>
        <taxon>Pseudomonadota</taxon>
        <taxon>Alphaproteobacteria</taxon>
        <taxon>Rhodobacterales</taxon>
        <taxon>Roseobacteraceae</taxon>
        <taxon>Roseobacter</taxon>
    </lineage>
</organism>
<evidence type="ECO:0000313" key="1">
    <source>
        <dbReference type="EMBL" id="MCV3273394.1"/>
    </source>
</evidence>
<accession>A0ABT3BIK0</accession>
<protein>
    <recommendedName>
        <fullName evidence="3">Peptidase M3A/M3B catalytic domain-containing protein</fullName>
    </recommendedName>
</protein>
<reference evidence="1 2" key="1">
    <citation type="submission" date="2022-04" db="EMBL/GenBank/DDBJ databases">
        <title>Roseobacter sp. WL0113 is a bacterium isolated from neritic sediment.</title>
        <authorList>
            <person name="Wang L."/>
            <person name="He W."/>
            <person name="Zhang D.-F."/>
        </authorList>
    </citation>
    <scope>NUCLEOTIDE SEQUENCE [LARGE SCALE GENOMIC DNA]</scope>
    <source>
        <strain evidence="1 2">WL0113</strain>
    </source>
</reference>
<dbReference type="EMBL" id="JALIEB010000015">
    <property type="protein sequence ID" value="MCV3273394.1"/>
    <property type="molecule type" value="Genomic_DNA"/>
</dbReference>
<evidence type="ECO:0008006" key="3">
    <source>
        <dbReference type="Google" id="ProtNLM"/>
    </source>
</evidence>
<proteinExistence type="predicted"/>
<sequence length="378" mass="41846">MQRIDIMANDLRTWLELHCLTPAAVSTVLNDLTPEGRAAQTPSNATTLSAKDAWALAMEALTKKFPGNAQSIERAAHAIELECVAEGEDVQQPFTLDRSPDKAPLVSIRYSVSAADILAVAHEFGHAVQLTLGGGRFIPPIQREIAAFLSELALLEYSATAHSPIAADLQAAHSADDLVYLHADATQLARALGDPGTPYSYRWNYTIARVLAAKSYDGQGADTLWNTFLGKEGITRLMATDRRKHVPHKTENYLLPAPKPDRDHPAINRYRSLGMMALLDIDYWKGESEREIGDYYAALRSHMQDKSALIAFAEDMKPIGYAIWERHPESSGDIRITRQAAPFGHHFELQKRLRSRLSEAGTVMSIHARSAREVQAAW</sequence>